<proteinExistence type="predicted"/>
<dbReference type="PANTHER" id="PTHR31313:SF4">
    <property type="entry name" value="CONIDIAL DEVELOPMENT PROTEIN FLUFFY"/>
    <property type="match status" value="1"/>
</dbReference>
<keyword evidence="6" id="KW-0804">Transcription</keyword>
<dbReference type="EMBL" id="JAJHUN010000010">
    <property type="protein sequence ID" value="KAJ4147195.1"/>
    <property type="molecule type" value="Genomic_DNA"/>
</dbReference>
<dbReference type="Pfam" id="PF04082">
    <property type="entry name" value="Fungal_trans"/>
    <property type="match status" value="1"/>
</dbReference>
<feature type="domain" description="Zn(2)-C6 fungal-type" evidence="9">
    <location>
        <begin position="47"/>
        <end position="76"/>
    </location>
</feature>
<feature type="compositionally biased region" description="Polar residues" evidence="8">
    <location>
        <begin position="1"/>
        <end position="22"/>
    </location>
</feature>
<evidence type="ECO:0000256" key="7">
    <source>
        <dbReference type="ARBA" id="ARBA00023242"/>
    </source>
</evidence>
<evidence type="ECO:0000313" key="11">
    <source>
        <dbReference type="Proteomes" id="UP001144673"/>
    </source>
</evidence>
<dbReference type="KEGG" id="amus:LMH87_001735"/>
<keyword evidence="11" id="KW-1185">Reference proteome</keyword>
<dbReference type="GeneID" id="80888894"/>
<dbReference type="GO" id="GO:0006351">
    <property type="term" value="P:DNA-templated transcription"/>
    <property type="evidence" value="ECO:0007669"/>
    <property type="project" value="InterPro"/>
</dbReference>
<sequence>MSSLPSQSSETTPELRSPSHSNKPLEEASGARRPRRSRRWVDMTKVACKECRERRSKCDGRLPCDRCQSKDIPCQYPTTKSKSKGELRQELGVMREDLFSAKQVIKALLNHVGGSQALAQLAEGQAAEAIVASLLGRHVPATAAKLTPIMQQHPSLVALPKDRSSELDPKDPEATKQTMLSPSLIDQPIVPDVPTSWDWFESNYQLASTHQATDGPTVPGVTCQPLVTRQDGPIKFLSAQQSAQGTITAPGSWTTVTNDIELVHHLLALFFCWEYPTFVTLSREHFIEDFRSGSHRYCSPILVNAILATGCRFSNQLVGRRISDDPFSAGDLFFQESERLLECEINPHSLPVIQALSIMSLREISCGRQPSAKYLAGQAMRLAFEMGLHAPKEAEHTSDDLLVLSATFWGVYTLDNMWSLIIPAEPHATKHLRLPLKRSLLTAVDRLIWIPYVDEGALSTHLCIQPARIPTVFSCYCQLTYIIQTYAFYLAWYDSAPELRQVGKHSTPSVLFLHIYYHYAILTLFWPVIGTKHMGSGLSPPSLCVEAAKTIQELVQAFSRLYTLRRAPALLSHILTTTCIALLTISRDKEVPTTAFTSSQVGLLPEDFSASISYAIGSLAEMAVFHKGAQQELLTVQQLVCDISI</sequence>
<comment type="subcellular location">
    <subcellularLocation>
        <location evidence="1">Nucleus</location>
    </subcellularLocation>
</comment>
<dbReference type="GO" id="GO:0000981">
    <property type="term" value="F:DNA-binding transcription factor activity, RNA polymerase II-specific"/>
    <property type="evidence" value="ECO:0007669"/>
    <property type="project" value="InterPro"/>
</dbReference>
<dbReference type="CDD" id="cd12148">
    <property type="entry name" value="fungal_TF_MHR"/>
    <property type="match status" value="1"/>
</dbReference>
<dbReference type="InterPro" id="IPR051615">
    <property type="entry name" value="Transcr_Regulatory_Elem"/>
</dbReference>
<dbReference type="PROSITE" id="PS50048">
    <property type="entry name" value="ZN2_CY6_FUNGAL_2"/>
    <property type="match status" value="1"/>
</dbReference>
<dbReference type="Proteomes" id="UP001144673">
    <property type="component" value="Chromosome 3"/>
</dbReference>
<evidence type="ECO:0000259" key="9">
    <source>
        <dbReference type="PROSITE" id="PS50048"/>
    </source>
</evidence>
<evidence type="ECO:0000256" key="2">
    <source>
        <dbReference type="ARBA" id="ARBA00022723"/>
    </source>
</evidence>
<evidence type="ECO:0000256" key="1">
    <source>
        <dbReference type="ARBA" id="ARBA00004123"/>
    </source>
</evidence>
<evidence type="ECO:0000256" key="4">
    <source>
        <dbReference type="ARBA" id="ARBA00023015"/>
    </source>
</evidence>
<dbReference type="GO" id="GO:0005634">
    <property type="term" value="C:nucleus"/>
    <property type="evidence" value="ECO:0007669"/>
    <property type="project" value="UniProtKB-SubCell"/>
</dbReference>
<keyword evidence="2" id="KW-0479">Metal-binding</keyword>
<keyword evidence="5" id="KW-0238">DNA-binding</keyword>
<dbReference type="InterPro" id="IPR007219">
    <property type="entry name" value="XnlR_reg_dom"/>
</dbReference>
<dbReference type="SMART" id="SM00066">
    <property type="entry name" value="GAL4"/>
    <property type="match status" value="1"/>
</dbReference>
<dbReference type="Pfam" id="PF00172">
    <property type="entry name" value="Zn_clus"/>
    <property type="match status" value="1"/>
</dbReference>
<dbReference type="GO" id="GO:0003677">
    <property type="term" value="F:DNA binding"/>
    <property type="evidence" value="ECO:0007669"/>
    <property type="project" value="UniProtKB-KW"/>
</dbReference>
<evidence type="ECO:0000313" key="10">
    <source>
        <dbReference type="EMBL" id="KAJ4147195.1"/>
    </source>
</evidence>
<keyword evidence="7" id="KW-0539">Nucleus</keyword>
<evidence type="ECO:0000256" key="5">
    <source>
        <dbReference type="ARBA" id="ARBA00023125"/>
    </source>
</evidence>
<dbReference type="InterPro" id="IPR036864">
    <property type="entry name" value="Zn2-C6_fun-type_DNA-bd_sf"/>
</dbReference>
<dbReference type="SUPFAM" id="SSF57701">
    <property type="entry name" value="Zn2/Cys6 DNA-binding domain"/>
    <property type="match status" value="1"/>
</dbReference>
<dbReference type="PANTHER" id="PTHR31313">
    <property type="entry name" value="TY1 ENHANCER ACTIVATOR"/>
    <property type="match status" value="1"/>
</dbReference>
<evidence type="ECO:0000256" key="8">
    <source>
        <dbReference type="SAM" id="MobiDB-lite"/>
    </source>
</evidence>
<comment type="caution">
    <text evidence="10">The sequence shown here is derived from an EMBL/GenBank/DDBJ whole genome shotgun (WGS) entry which is preliminary data.</text>
</comment>
<reference evidence="10" key="1">
    <citation type="journal article" date="2023" name="Access Microbiol">
        <title>De-novo genome assembly for Akanthomyces muscarius, a biocontrol agent of insect agricultural pests.</title>
        <authorList>
            <person name="Erdos Z."/>
            <person name="Studholme D.J."/>
            <person name="Raymond B."/>
            <person name="Sharma M."/>
        </authorList>
    </citation>
    <scope>NUCLEOTIDE SEQUENCE</scope>
    <source>
        <strain evidence="10">Ve6</strain>
    </source>
</reference>
<keyword evidence="3" id="KW-0862">Zinc</keyword>
<evidence type="ECO:0000256" key="3">
    <source>
        <dbReference type="ARBA" id="ARBA00022833"/>
    </source>
</evidence>
<name>A0A9W8Q4Y1_AKAMU</name>
<dbReference type="CDD" id="cd00067">
    <property type="entry name" value="GAL4"/>
    <property type="match status" value="1"/>
</dbReference>
<dbReference type="RefSeq" id="XP_056050136.1">
    <property type="nucleotide sequence ID" value="XM_056193060.1"/>
</dbReference>
<dbReference type="Gene3D" id="4.10.240.10">
    <property type="entry name" value="Zn(2)-C6 fungal-type DNA-binding domain"/>
    <property type="match status" value="1"/>
</dbReference>
<dbReference type="GO" id="GO:0008270">
    <property type="term" value="F:zinc ion binding"/>
    <property type="evidence" value="ECO:0007669"/>
    <property type="project" value="InterPro"/>
</dbReference>
<dbReference type="AlphaFoldDB" id="A0A9W8Q4Y1"/>
<gene>
    <name evidence="10" type="ORF">LMH87_001735</name>
</gene>
<dbReference type="PROSITE" id="PS00463">
    <property type="entry name" value="ZN2_CY6_FUNGAL_1"/>
    <property type="match status" value="1"/>
</dbReference>
<organism evidence="10 11">
    <name type="scientific">Akanthomyces muscarius</name>
    <name type="common">Entomopathogenic fungus</name>
    <name type="synonym">Lecanicillium muscarium</name>
    <dbReference type="NCBI Taxonomy" id="2231603"/>
    <lineage>
        <taxon>Eukaryota</taxon>
        <taxon>Fungi</taxon>
        <taxon>Dikarya</taxon>
        <taxon>Ascomycota</taxon>
        <taxon>Pezizomycotina</taxon>
        <taxon>Sordariomycetes</taxon>
        <taxon>Hypocreomycetidae</taxon>
        <taxon>Hypocreales</taxon>
        <taxon>Cordycipitaceae</taxon>
        <taxon>Akanthomyces</taxon>
    </lineage>
</organism>
<dbReference type="InterPro" id="IPR001138">
    <property type="entry name" value="Zn2Cys6_DnaBD"/>
</dbReference>
<accession>A0A9W8Q4Y1</accession>
<protein>
    <recommendedName>
        <fullName evidence="9">Zn(2)-C6 fungal-type domain-containing protein</fullName>
    </recommendedName>
</protein>
<feature type="region of interest" description="Disordered" evidence="8">
    <location>
        <begin position="1"/>
        <end position="38"/>
    </location>
</feature>
<keyword evidence="4" id="KW-0805">Transcription regulation</keyword>
<evidence type="ECO:0000256" key="6">
    <source>
        <dbReference type="ARBA" id="ARBA00023163"/>
    </source>
</evidence>